<proteinExistence type="predicted"/>
<dbReference type="PANTHER" id="PTHR30401">
    <property type="entry name" value="TRNA 2-SELENOURIDINE SYNTHASE"/>
    <property type="match status" value="1"/>
</dbReference>
<evidence type="ECO:0000256" key="1">
    <source>
        <dbReference type="ARBA" id="ARBA00023266"/>
    </source>
</evidence>
<dbReference type="EMBL" id="JAAATW010000001">
    <property type="protein sequence ID" value="NBE06884.1"/>
    <property type="molecule type" value="Genomic_DNA"/>
</dbReference>
<dbReference type="InterPro" id="IPR017582">
    <property type="entry name" value="SelU"/>
</dbReference>
<dbReference type="PANTHER" id="PTHR30401:SF0">
    <property type="entry name" value="TRNA 2-SELENOURIDINE SYNTHASE"/>
    <property type="match status" value="1"/>
</dbReference>
<dbReference type="InterPro" id="IPR036873">
    <property type="entry name" value="Rhodanese-like_dom_sf"/>
</dbReference>
<sequence>MAVVLTSLADVLALDFDDIIDVRAPAEWAEDHLPGAISLPVLDDAERARVGTIYKQVSPFTARKVGAALVAKNAALHLEGPLADKPGGWRPLVYCWRGGQRSGSFASILAQIGWRVEVVAGGYKTWRRLVVDALYNAPFPFRLVVLDGNTGSGKTEVLNLLPARGVQVVDLEGLANHRGSLFGRVGEQPSQKAFEGRLALALARLDPARPVVVEAESAKVGECRLPPRLWRAMVEAPRVAIEAPRAARAGYLVRAYADLVADVARLDAVVASLAPAHPREVIADWRAMVAAGDFAGVAEGLMARHYDPRYGKHRSRMPAPATEVAVEGLDDLAGLADRVAAVVRGM</sequence>
<dbReference type="InterPro" id="IPR001763">
    <property type="entry name" value="Rhodanese-like_dom"/>
</dbReference>
<dbReference type="NCBIfam" id="NF008752">
    <property type="entry name" value="PRK11784.1-4"/>
    <property type="match status" value="1"/>
</dbReference>
<dbReference type="InterPro" id="IPR058840">
    <property type="entry name" value="AAA_SelU"/>
</dbReference>
<dbReference type="Pfam" id="PF00581">
    <property type="entry name" value="Rhodanese"/>
    <property type="match status" value="1"/>
</dbReference>
<dbReference type="SUPFAM" id="SSF52821">
    <property type="entry name" value="Rhodanese/Cell cycle control phosphatase"/>
    <property type="match status" value="1"/>
</dbReference>
<gene>
    <name evidence="3" type="primary">mnmH</name>
    <name evidence="3" type="ORF">GU920_05015</name>
</gene>
<accession>A0ABW9Y3T1</accession>
<dbReference type="Gene3D" id="3.40.250.10">
    <property type="entry name" value="Rhodanese-like domain"/>
    <property type="match status" value="1"/>
</dbReference>
<keyword evidence="1" id="KW-0711">Selenium</keyword>
<evidence type="ECO:0000259" key="2">
    <source>
        <dbReference type="PROSITE" id="PS50206"/>
    </source>
</evidence>
<feature type="domain" description="Rhodanese" evidence="2">
    <location>
        <begin position="19"/>
        <end position="131"/>
    </location>
</feature>
<protein>
    <submittedName>
        <fullName evidence="3">tRNA 2-selenouridine(34) synthase MnmH</fullName>
    </submittedName>
</protein>
<dbReference type="SMART" id="SM00450">
    <property type="entry name" value="RHOD"/>
    <property type="match status" value="1"/>
</dbReference>
<reference evidence="4" key="1">
    <citation type="submission" date="2020-01" db="EMBL/GenBank/DDBJ databases">
        <title>Sphingomonas sp. strain CSW-10.</title>
        <authorList>
            <person name="Chen W.-M."/>
        </authorList>
    </citation>
    <scope>NUCLEOTIDE SEQUENCE [LARGE SCALE GENOMIC DNA]</scope>
    <source>
        <strain evidence="4">CCP-1</strain>
    </source>
</reference>
<dbReference type="NCBIfam" id="TIGR03167">
    <property type="entry name" value="tRNA_sel_U_synt"/>
    <property type="match status" value="1"/>
</dbReference>
<dbReference type="NCBIfam" id="NF008750">
    <property type="entry name" value="PRK11784.1-2"/>
    <property type="match status" value="1"/>
</dbReference>
<dbReference type="Proteomes" id="UP001517376">
    <property type="component" value="Unassembled WGS sequence"/>
</dbReference>
<dbReference type="Pfam" id="PF26341">
    <property type="entry name" value="AAA_SelU"/>
    <property type="match status" value="1"/>
</dbReference>
<dbReference type="RefSeq" id="WP_161765847.1">
    <property type="nucleotide sequence ID" value="NZ_JAAATW010000001.1"/>
</dbReference>
<dbReference type="PROSITE" id="PS50206">
    <property type="entry name" value="RHODANESE_3"/>
    <property type="match status" value="1"/>
</dbReference>
<evidence type="ECO:0000313" key="3">
    <source>
        <dbReference type="EMBL" id="NBE06884.1"/>
    </source>
</evidence>
<name>A0ABW9Y3T1_9RHOB</name>
<evidence type="ECO:0000313" key="4">
    <source>
        <dbReference type="Proteomes" id="UP001517376"/>
    </source>
</evidence>
<organism evidence="3 4">
    <name type="scientific">Paragemmobacter ruber</name>
    <dbReference type="NCBI Taxonomy" id="1985673"/>
    <lineage>
        <taxon>Bacteria</taxon>
        <taxon>Pseudomonadati</taxon>
        <taxon>Pseudomonadota</taxon>
        <taxon>Alphaproteobacteria</taxon>
        <taxon>Rhodobacterales</taxon>
        <taxon>Paracoccaceae</taxon>
        <taxon>Paragemmobacter</taxon>
    </lineage>
</organism>
<comment type="caution">
    <text evidence="3">The sequence shown here is derived from an EMBL/GenBank/DDBJ whole genome shotgun (WGS) entry which is preliminary data.</text>
</comment>
<keyword evidence="4" id="KW-1185">Reference proteome</keyword>